<organism evidence="3 4">
    <name type="scientific">Nocardioides immobilis</name>
    <dbReference type="NCBI Taxonomy" id="2049295"/>
    <lineage>
        <taxon>Bacteria</taxon>
        <taxon>Bacillati</taxon>
        <taxon>Actinomycetota</taxon>
        <taxon>Actinomycetes</taxon>
        <taxon>Propionibacteriales</taxon>
        <taxon>Nocardioidaceae</taxon>
        <taxon>Nocardioides</taxon>
    </lineage>
</organism>
<keyword evidence="4" id="KW-1185">Reference proteome</keyword>
<keyword evidence="1" id="KW-0732">Signal</keyword>
<dbReference type="Pfam" id="PF25778">
    <property type="entry name" value="DUF7948"/>
    <property type="match status" value="1"/>
</dbReference>
<feature type="signal peptide" evidence="1">
    <location>
        <begin position="1"/>
        <end position="21"/>
    </location>
</feature>
<feature type="chain" id="PRO_5038545877" description="DUF7948 domain-containing protein" evidence="1">
    <location>
        <begin position="22"/>
        <end position="875"/>
    </location>
</feature>
<gene>
    <name evidence="3" type="ORF">D0Z08_07390</name>
</gene>
<evidence type="ECO:0000313" key="3">
    <source>
        <dbReference type="EMBL" id="RHW27506.1"/>
    </source>
</evidence>
<name>A0A417Y4K0_9ACTN</name>
<accession>A0A417Y4K0</accession>
<proteinExistence type="predicted"/>
<dbReference type="RefSeq" id="WP_118924220.1">
    <property type="nucleotide sequence ID" value="NZ_QXGH01000012.1"/>
</dbReference>
<sequence>MLHLLTRPVAAVAAATLAVTAAVTALTFTQFDPDDVAVAFPDAGTTAAMEDRARRAFDSLPLAFEVNRGQTDAAVEYLAQGSGFTLFLTENGAVFDLRAADASPKATKQPAPAVAVALDPVGANPAPRLVGRSPQSATSSYFLGDDPSKWQRGVPAFGRVRYQGLYPGVDMVFRGDRSGAEYDFVVAPGTDPARIGYRLRGAEGLALDDGHLVATTAIGDFVHRAPVAFQRIDGERRRVDARYRLVDGVVSFDLGAYDHRRPLVIDPATDLEYSTYLGGGDLEVGHAIGLDDGDAYIAGSTLSTNFPTTTGPYPSDSGSNIFVSRISPDGAGTADLVSSAVVGGSASESGLGMALDGGDAYVTGITRSSDFPATSGAFDESHNGLTDTFLARLALEPTGSADLTYATLLGGSDFDDARAIAVEGGDAYLAGEAQSSDYPTTEGAFDRVLGGLADAVLTRISPDGAGAADLVYSTYLGGDGLDSAWAIAMDGGDAYLTGSTWDVSNFPTTVGAFDRTLGGPKDAYLTRISPGGAGEADLVYSTYLGGPSWDQAEGIAVADGDAYIVGSAASARFPTTAGAYDRTFNGENDAFVARISPDSAGTADLRYSTFLGGRKEDWVNSIVVDGRTVDVVGGSESAAFPTTVGALDRTYGGGVDGIVARLTPAGRGKADLKYSTFFGGNGWDTLYQLAPHAGALYVAGWTDSTDLRTTDGAYDTVGNSDDAFLIAMRVRDRAFRPDAWIRRDVGGNVGDDIYNTTGEGQTRRTVLRPGWREVYVVTAQNDDDVSDRFRITGPGSSRAWVVRYFRAGENITRQVTGRGYRTGPVPADGELEIKVRVKARLSAPVGARKSVLVLVTSLGNTVFKDAVKARPTVIQ</sequence>
<dbReference type="AlphaFoldDB" id="A0A417Y4K0"/>
<dbReference type="PANTHER" id="PTHR35580">
    <property type="entry name" value="CELL SURFACE GLYCOPROTEIN (S-LAYER PROTEIN)-LIKE PROTEIN"/>
    <property type="match status" value="1"/>
</dbReference>
<dbReference type="InterPro" id="IPR057708">
    <property type="entry name" value="DUF7948"/>
</dbReference>
<dbReference type="EMBL" id="QXGH01000012">
    <property type="protein sequence ID" value="RHW27506.1"/>
    <property type="molecule type" value="Genomic_DNA"/>
</dbReference>
<evidence type="ECO:0000256" key="1">
    <source>
        <dbReference type="SAM" id="SignalP"/>
    </source>
</evidence>
<dbReference type="PANTHER" id="PTHR35580:SF1">
    <property type="entry name" value="PHYTASE-LIKE DOMAIN-CONTAINING PROTEIN"/>
    <property type="match status" value="1"/>
</dbReference>
<evidence type="ECO:0000259" key="2">
    <source>
        <dbReference type="Pfam" id="PF25778"/>
    </source>
</evidence>
<dbReference type="Proteomes" id="UP000283644">
    <property type="component" value="Unassembled WGS sequence"/>
</dbReference>
<protein>
    <recommendedName>
        <fullName evidence="2">DUF7948 domain-containing protein</fullName>
    </recommendedName>
</protein>
<reference evidence="3 4" key="1">
    <citation type="submission" date="2018-09" db="EMBL/GenBank/DDBJ databases">
        <title>Genome sequencing of Nocardioides immobilis CCTCC AB 2017083 for comparison to Nocardioides silvaticus.</title>
        <authorList>
            <person name="Li C."/>
            <person name="Wang G."/>
        </authorList>
    </citation>
    <scope>NUCLEOTIDE SEQUENCE [LARGE SCALE GENOMIC DNA]</scope>
    <source>
        <strain evidence="3 4">CCTCC AB 2017083</strain>
    </source>
</reference>
<comment type="caution">
    <text evidence="3">The sequence shown here is derived from an EMBL/GenBank/DDBJ whole genome shotgun (WGS) entry which is preliminary data.</text>
</comment>
<dbReference type="OrthoDB" id="7156875at2"/>
<dbReference type="InterPro" id="IPR052918">
    <property type="entry name" value="Motility_Chemotaxis_Reg"/>
</dbReference>
<evidence type="ECO:0000313" key="4">
    <source>
        <dbReference type="Proteomes" id="UP000283644"/>
    </source>
</evidence>
<feature type="domain" description="DUF7948" evidence="2">
    <location>
        <begin position="64"/>
        <end position="267"/>
    </location>
</feature>